<comment type="caution">
    <text evidence="6">The sequence shown here is derived from an EMBL/GenBank/DDBJ whole genome shotgun (WGS) entry which is preliminary data.</text>
</comment>
<dbReference type="SUPFAM" id="SSF56672">
    <property type="entry name" value="DNA/RNA polymerases"/>
    <property type="match status" value="1"/>
</dbReference>
<dbReference type="Gene3D" id="1.10.150.20">
    <property type="entry name" value="5' to 3' exonuclease, C-terminal subdomain"/>
    <property type="match status" value="1"/>
</dbReference>
<dbReference type="Gene3D" id="3.30.1490.100">
    <property type="entry name" value="DNA polymerase, Y-family, little finger domain"/>
    <property type="match status" value="1"/>
</dbReference>
<dbReference type="CDD" id="cd03586">
    <property type="entry name" value="PolY_Pol_IV_kappa"/>
    <property type="match status" value="1"/>
</dbReference>
<dbReference type="PANTHER" id="PTHR11076">
    <property type="entry name" value="DNA REPAIR POLYMERASE UMUC / TRANSFERASE FAMILY MEMBER"/>
    <property type="match status" value="1"/>
</dbReference>
<dbReference type="InterPro" id="IPR022880">
    <property type="entry name" value="DNApol_IV"/>
</dbReference>
<dbReference type="NCBIfam" id="NF002677">
    <property type="entry name" value="PRK02406.1"/>
    <property type="match status" value="1"/>
</dbReference>
<keyword evidence="4" id="KW-0235">DNA replication</keyword>
<gene>
    <name evidence="6" type="primary">dinB_1</name>
    <name evidence="4" type="synonym">dinB</name>
    <name evidence="6" type="ORF">GCM10023231_15830</name>
</gene>
<dbReference type="InterPro" id="IPR043128">
    <property type="entry name" value="Rev_trsase/Diguanyl_cyclase"/>
</dbReference>
<comment type="function">
    <text evidence="4">Poorly processive, error-prone DNA polymerase involved in untargeted mutagenesis. Copies undamaged DNA at stalled replication forks, which arise in vivo from mismatched or misaligned primer ends. These misaligned primers can be extended by PolIV. Exhibits no 3'-5' exonuclease (proofreading) activity. May be involved in translesional synthesis, in conjunction with the beta clamp from PolIII.</text>
</comment>
<dbReference type="InterPro" id="IPR001126">
    <property type="entry name" value="UmuC"/>
</dbReference>
<organism evidence="6 7">
    <name type="scientific">Olivibacter ginsenosidimutans</name>
    <dbReference type="NCBI Taxonomy" id="1176537"/>
    <lineage>
        <taxon>Bacteria</taxon>
        <taxon>Pseudomonadati</taxon>
        <taxon>Bacteroidota</taxon>
        <taxon>Sphingobacteriia</taxon>
        <taxon>Sphingobacteriales</taxon>
        <taxon>Sphingobacteriaceae</taxon>
        <taxon>Olivibacter</taxon>
    </lineage>
</organism>
<proteinExistence type="inferred from homology"/>
<keyword evidence="7" id="KW-1185">Reference proteome</keyword>
<evidence type="ECO:0000256" key="3">
    <source>
        <dbReference type="ARBA" id="ARBA00022932"/>
    </source>
</evidence>
<dbReference type="InterPro" id="IPR043502">
    <property type="entry name" value="DNA/RNA_pol_sf"/>
</dbReference>
<evidence type="ECO:0000256" key="2">
    <source>
        <dbReference type="ARBA" id="ARBA00022457"/>
    </source>
</evidence>
<dbReference type="SUPFAM" id="SSF100879">
    <property type="entry name" value="Lesion bypass DNA polymerase (Y-family), little finger domain"/>
    <property type="match status" value="1"/>
</dbReference>
<dbReference type="EMBL" id="BAABIQ010000008">
    <property type="protein sequence ID" value="GAA4788444.1"/>
    <property type="molecule type" value="Genomic_DNA"/>
</dbReference>
<evidence type="ECO:0000256" key="4">
    <source>
        <dbReference type="HAMAP-Rule" id="MF_01113"/>
    </source>
</evidence>
<dbReference type="InterPro" id="IPR024728">
    <property type="entry name" value="PolY_HhH_motif"/>
</dbReference>
<feature type="active site" evidence="4">
    <location>
        <position position="106"/>
    </location>
</feature>
<keyword evidence="4" id="KW-0227">DNA damage</keyword>
<dbReference type="Pfam" id="PF00817">
    <property type="entry name" value="IMS"/>
    <property type="match status" value="1"/>
</dbReference>
<keyword evidence="4" id="KW-0479">Metal-binding</keyword>
<dbReference type="InterPro" id="IPR050116">
    <property type="entry name" value="DNA_polymerase-Y"/>
</dbReference>
<dbReference type="Pfam" id="PF11799">
    <property type="entry name" value="IMS_C"/>
    <property type="match status" value="1"/>
</dbReference>
<evidence type="ECO:0000313" key="7">
    <source>
        <dbReference type="Proteomes" id="UP001501411"/>
    </source>
</evidence>
<name>A0ABP9B2Q7_9SPHI</name>
<keyword evidence="4" id="KW-0238">DNA-binding</keyword>
<dbReference type="PANTHER" id="PTHR11076:SF33">
    <property type="entry name" value="DNA POLYMERASE KAPPA"/>
    <property type="match status" value="1"/>
</dbReference>
<dbReference type="RefSeq" id="WP_345231213.1">
    <property type="nucleotide sequence ID" value="NZ_BAABIQ010000008.1"/>
</dbReference>
<sequence>MAFRKIIHVDMDAFYASIEQRDHATYQNRPIVVGGLPHQRGVVATASYEARAFGIHSAMPSSKAQALCPHVLFVKPRFDVYKAVSQEIRAIFRRYTDVIEPLSLDEAYLDVTTDKSDIGSALEIAQEIKSAIKKELSLTASAGVSVNKFVAKIASDLNKPDGLTFIGPSKVESFIEKLPIEKFHGIGKVTAKKMNSMQIYTGADLKLFSKPDLVSRFGKVGNFYYDIVRGVDNRPVQPFRELKSIGAEDTFNEDLFEFSDLREELLIIAAKVAKRLELKQVRGYTLTLKIKFSDFKQITRNYTHHVPIVIEEIPQIALDLLKIAPIADRGIRLLGITISNFQQNTSNDHQLSLF</sequence>
<keyword evidence="4" id="KW-0460">Magnesium</keyword>
<dbReference type="HAMAP" id="MF_01113">
    <property type="entry name" value="DNApol_IV"/>
    <property type="match status" value="1"/>
</dbReference>
<dbReference type="Proteomes" id="UP001501411">
    <property type="component" value="Unassembled WGS sequence"/>
</dbReference>
<evidence type="ECO:0000256" key="1">
    <source>
        <dbReference type="ARBA" id="ARBA00010945"/>
    </source>
</evidence>
<keyword evidence="2 4" id="KW-0515">Mutator protein</keyword>
<dbReference type="Gene3D" id="3.40.1170.60">
    <property type="match status" value="1"/>
</dbReference>
<dbReference type="Gene3D" id="3.30.70.270">
    <property type="match status" value="1"/>
</dbReference>
<dbReference type="PROSITE" id="PS50173">
    <property type="entry name" value="UMUC"/>
    <property type="match status" value="1"/>
</dbReference>
<keyword evidence="4" id="KW-0234">DNA repair</keyword>
<evidence type="ECO:0000313" key="6">
    <source>
        <dbReference type="EMBL" id="GAA4788444.1"/>
    </source>
</evidence>
<feature type="binding site" evidence="4">
    <location>
        <position position="105"/>
    </location>
    <ligand>
        <name>Mg(2+)</name>
        <dbReference type="ChEBI" id="CHEBI:18420"/>
    </ligand>
</feature>
<dbReference type="Pfam" id="PF11798">
    <property type="entry name" value="IMS_HHH"/>
    <property type="match status" value="1"/>
</dbReference>
<comment type="cofactor">
    <cofactor evidence="4">
        <name>Mg(2+)</name>
        <dbReference type="ChEBI" id="CHEBI:18420"/>
    </cofactor>
    <text evidence="4">Binds 2 magnesium ions per subunit.</text>
</comment>
<feature type="site" description="Substrate discrimination" evidence="4">
    <location>
        <position position="15"/>
    </location>
</feature>
<feature type="domain" description="UmuC" evidence="5">
    <location>
        <begin position="6"/>
        <end position="187"/>
    </location>
</feature>
<dbReference type="EC" id="2.7.7.7" evidence="4"/>
<reference evidence="7" key="1">
    <citation type="journal article" date="2019" name="Int. J. Syst. Evol. Microbiol.">
        <title>The Global Catalogue of Microorganisms (GCM) 10K type strain sequencing project: providing services to taxonomists for standard genome sequencing and annotation.</title>
        <authorList>
            <consortium name="The Broad Institute Genomics Platform"/>
            <consortium name="The Broad Institute Genome Sequencing Center for Infectious Disease"/>
            <person name="Wu L."/>
            <person name="Ma J."/>
        </authorList>
    </citation>
    <scope>NUCLEOTIDE SEQUENCE [LARGE SCALE GENOMIC DNA]</scope>
    <source>
        <strain evidence="7">JCM 18200</strain>
    </source>
</reference>
<protein>
    <recommendedName>
        <fullName evidence="4">DNA polymerase IV</fullName>
        <shortName evidence="4">Pol IV</shortName>
        <ecNumber evidence="4">2.7.7.7</ecNumber>
    </recommendedName>
</protein>
<dbReference type="InterPro" id="IPR017961">
    <property type="entry name" value="DNA_pol_Y-fam_little_finger"/>
</dbReference>
<keyword evidence="4" id="KW-0808">Transferase</keyword>
<keyword evidence="4" id="KW-0963">Cytoplasm</keyword>
<keyword evidence="4" id="KW-0548">Nucleotidyltransferase</keyword>
<dbReference type="InterPro" id="IPR036775">
    <property type="entry name" value="DNA_pol_Y-fam_lit_finger_sf"/>
</dbReference>
<feature type="binding site" evidence="4">
    <location>
        <position position="10"/>
    </location>
    <ligand>
        <name>Mg(2+)</name>
        <dbReference type="ChEBI" id="CHEBI:18420"/>
    </ligand>
</feature>
<keyword evidence="3 4" id="KW-0239">DNA-directed DNA polymerase</keyword>
<comment type="catalytic activity">
    <reaction evidence="4">
        <text>DNA(n) + a 2'-deoxyribonucleoside 5'-triphosphate = DNA(n+1) + diphosphate</text>
        <dbReference type="Rhea" id="RHEA:22508"/>
        <dbReference type="Rhea" id="RHEA-COMP:17339"/>
        <dbReference type="Rhea" id="RHEA-COMP:17340"/>
        <dbReference type="ChEBI" id="CHEBI:33019"/>
        <dbReference type="ChEBI" id="CHEBI:61560"/>
        <dbReference type="ChEBI" id="CHEBI:173112"/>
        <dbReference type="EC" id="2.7.7.7"/>
    </reaction>
</comment>
<accession>A0ABP9B2Q7</accession>
<evidence type="ECO:0000259" key="5">
    <source>
        <dbReference type="PROSITE" id="PS50173"/>
    </source>
</evidence>
<comment type="subcellular location">
    <subcellularLocation>
        <location evidence="4">Cytoplasm</location>
    </subcellularLocation>
</comment>
<comment type="similarity">
    <text evidence="1 4">Belongs to the DNA polymerase type-Y family.</text>
</comment>
<comment type="subunit">
    <text evidence="4">Monomer.</text>
</comment>